<dbReference type="AlphaFoldDB" id="A0A4D4KAD1"/>
<protein>
    <submittedName>
        <fullName evidence="1">Uncharacterized protein</fullName>
    </submittedName>
</protein>
<gene>
    <name evidence="1" type="ORF">SANT12839_059860</name>
</gene>
<comment type="caution">
    <text evidence="1">The sequence shown here is derived from an EMBL/GenBank/DDBJ whole genome shotgun (WGS) entry which is preliminary data.</text>
</comment>
<dbReference type="Proteomes" id="UP000299290">
    <property type="component" value="Unassembled WGS sequence"/>
</dbReference>
<accession>A0A4D4KAD1</accession>
<organism evidence="1 2">
    <name type="scientific">Streptomyces antimycoticus</name>
    <dbReference type="NCBI Taxonomy" id="68175"/>
    <lineage>
        <taxon>Bacteria</taxon>
        <taxon>Bacillati</taxon>
        <taxon>Actinomycetota</taxon>
        <taxon>Actinomycetes</taxon>
        <taxon>Kitasatosporales</taxon>
        <taxon>Streptomycetaceae</taxon>
        <taxon>Streptomyces</taxon>
        <taxon>Streptomyces violaceusniger group</taxon>
    </lineage>
</organism>
<reference evidence="1 2" key="1">
    <citation type="journal article" date="2020" name="Int. J. Syst. Evol. Microbiol.">
        <title>Reclassification of Streptomyces castelarensis and Streptomyces sporoclivatus as later heterotypic synonyms of Streptomyces antimycoticus.</title>
        <authorList>
            <person name="Komaki H."/>
            <person name="Tamura T."/>
        </authorList>
    </citation>
    <scope>NUCLEOTIDE SEQUENCE [LARGE SCALE GENOMIC DNA]</scope>
    <source>
        <strain evidence="1 2">NBRC 12839</strain>
    </source>
</reference>
<keyword evidence="2" id="KW-1185">Reference proteome</keyword>
<dbReference type="EMBL" id="BJHV01000001">
    <property type="protein sequence ID" value="GDY45104.1"/>
    <property type="molecule type" value="Genomic_DNA"/>
</dbReference>
<proteinExistence type="predicted"/>
<evidence type="ECO:0000313" key="1">
    <source>
        <dbReference type="EMBL" id="GDY45104.1"/>
    </source>
</evidence>
<evidence type="ECO:0000313" key="2">
    <source>
        <dbReference type="Proteomes" id="UP000299290"/>
    </source>
</evidence>
<name>A0A4D4KAD1_9ACTN</name>
<sequence length="40" mass="4590">MNHLTWYETHNWAKPYPGEKKIYAPQDVPGAYIPSAENDG</sequence>